<accession>A0A1I1ZJT4</accession>
<reference evidence="2 3" key="1">
    <citation type="submission" date="2016-10" db="EMBL/GenBank/DDBJ databases">
        <authorList>
            <person name="de Groot N.N."/>
        </authorList>
    </citation>
    <scope>NUCLEOTIDE SEQUENCE [LARGE SCALE GENOMIC DNA]</scope>
    <source>
        <strain evidence="2 3">DSM 43019</strain>
    </source>
</reference>
<feature type="region of interest" description="Disordered" evidence="1">
    <location>
        <begin position="353"/>
        <end position="526"/>
    </location>
</feature>
<name>A0A1I1ZJT4_9ACTN</name>
<feature type="compositionally biased region" description="Polar residues" evidence="1">
    <location>
        <begin position="435"/>
        <end position="462"/>
    </location>
</feature>
<dbReference type="Gene3D" id="3.40.50.300">
    <property type="entry name" value="P-loop containing nucleotide triphosphate hydrolases"/>
    <property type="match status" value="2"/>
</dbReference>
<dbReference type="AlphaFoldDB" id="A0A1I1ZJT4"/>
<evidence type="ECO:0008006" key="4">
    <source>
        <dbReference type="Google" id="ProtNLM"/>
    </source>
</evidence>
<proteinExistence type="predicted"/>
<sequence length="669" mass="68053">MSGKIAAEQVSRHVAGRAEIRDTITAVLDDAGTDWAWQGPAGAPERWVADNGPADLDVWCAAGRQSPDPVAALARAYPSAVIADAADPRRLRHTGVAVVTDTGLGVVDFTHGDLRVGPILLIPAAEVTVDPAAHRLTGAAAVADLLVRPVLRGRIPGPERLAEAREAWTAATPTGRTALARRLTAQLGAAVAADLIAAAGGALPDPRLPRRARLRLAARSLAPATIGATWAQRHSIRPAGPSAGPLGLRTRGVVVALVGTDGSGKSTVAAMLGDRLRSRGFPTSQAYFGMARGNLPGVALARRLLNVGSTAPPLALDAAVPLALDAAPPLAVDAGQRLAPSVGPAADHGLASAAGPAADHGLASAAGPAADHGLASAAGPAADHGLASAAGPAAGHGLAPTAASEAGPGRTSTGGPVAAAADTSGPQAPVATASALGSASETDTTSVSESGRPTEMETSSVSGRMGEMRTGSGSDRPTMAVAGTGPDSEGVGRRPDGEGVGRRLDGDGDGGGRNGPDGEGGGRNGLDHRRLRRVAAWYYAGEYGWRYLRHVLPALVRGRVVIADRWVYDLRESPWPGSAAARVAEVLVPAPDLLVLPDAPIDVIHRRKPERSVAEQRQQQERFHSLLAESPARCAEMVIDTSGPASGDRVADVVAAVVEAAHRPRGRRR</sequence>
<feature type="compositionally biased region" description="Low complexity" evidence="1">
    <location>
        <begin position="353"/>
        <end position="404"/>
    </location>
</feature>
<evidence type="ECO:0000256" key="1">
    <source>
        <dbReference type="SAM" id="MobiDB-lite"/>
    </source>
</evidence>
<evidence type="ECO:0000313" key="3">
    <source>
        <dbReference type="Proteomes" id="UP000199645"/>
    </source>
</evidence>
<gene>
    <name evidence="2" type="ORF">SAMN05421541_101130</name>
</gene>
<feature type="compositionally biased region" description="Gly residues" evidence="1">
    <location>
        <begin position="509"/>
        <end position="524"/>
    </location>
</feature>
<dbReference type="EMBL" id="FONV01000001">
    <property type="protein sequence ID" value="SFE31618.1"/>
    <property type="molecule type" value="Genomic_DNA"/>
</dbReference>
<keyword evidence="3" id="KW-1185">Reference proteome</keyword>
<organism evidence="2 3">
    <name type="scientific">Actinoplanes philippinensis</name>
    <dbReference type="NCBI Taxonomy" id="35752"/>
    <lineage>
        <taxon>Bacteria</taxon>
        <taxon>Bacillati</taxon>
        <taxon>Actinomycetota</taxon>
        <taxon>Actinomycetes</taxon>
        <taxon>Micromonosporales</taxon>
        <taxon>Micromonosporaceae</taxon>
        <taxon>Actinoplanes</taxon>
    </lineage>
</organism>
<feature type="compositionally biased region" description="Basic and acidic residues" evidence="1">
    <location>
        <begin position="490"/>
        <end position="506"/>
    </location>
</feature>
<dbReference type="InterPro" id="IPR027417">
    <property type="entry name" value="P-loop_NTPase"/>
</dbReference>
<protein>
    <recommendedName>
        <fullName evidence="4">Thymidylate kinase</fullName>
    </recommendedName>
</protein>
<dbReference type="SUPFAM" id="SSF52540">
    <property type="entry name" value="P-loop containing nucleoside triphosphate hydrolases"/>
    <property type="match status" value="2"/>
</dbReference>
<dbReference type="STRING" id="35752.SAMN05421541_101130"/>
<dbReference type="Proteomes" id="UP000199645">
    <property type="component" value="Unassembled WGS sequence"/>
</dbReference>
<evidence type="ECO:0000313" key="2">
    <source>
        <dbReference type="EMBL" id="SFE31618.1"/>
    </source>
</evidence>